<dbReference type="SUPFAM" id="SSF50729">
    <property type="entry name" value="PH domain-like"/>
    <property type="match status" value="1"/>
</dbReference>
<organism evidence="6 7">
    <name type="scientific">Kwoniella pini CBS 10737</name>
    <dbReference type="NCBI Taxonomy" id="1296096"/>
    <lineage>
        <taxon>Eukaryota</taxon>
        <taxon>Fungi</taxon>
        <taxon>Dikarya</taxon>
        <taxon>Basidiomycota</taxon>
        <taxon>Agaricomycotina</taxon>
        <taxon>Tremellomycetes</taxon>
        <taxon>Tremellales</taxon>
        <taxon>Cryptococcaceae</taxon>
        <taxon>Kwoniella</taxon>
    </lineage>
</organism>
<feature type="compositionally biased region" description="Pro residues" evidence="5">
    <location>
        <begin position="185"/>
        <end position="198"/>
    </location>
</feature>
<evidence type="ECO:0000313" key="7">
    <source>
        <dbReference type="Proteomes" id="UP000094020"/>
    </source>
</evidence>
<feature type="compositionally biased region" description="Low complexity" evidence="5">
    <location>
        <begin position="229"/>
        <end position="241"/>
    </location>
</feature>
<keyword evidence="7" id="KW-1185">Reference proteome</keyword>
<accession>A0AAJ8L316</accession>
<reference evidence="6" key="2">
    <citation type="submission" date="2024-02" db="EMBL/GenBank/DDBJ databases">
        <title>Comparative genomics of Cryptococcus and Kwoniella reveals pathogenesis evolution and contrasting modes of karyotype evolution via chromosome fusion or intercentromeric recombination.</title>
        <authorList>
            <person name="Coelho M.A."/>
            <person name="David-Palma M."/>
            <person name="Shea T."/>
            <person name="Bowers K."/>
            <person name="McGinley-Smith S."/>
            <person name="Mohammad A.W."/>
            <person name="Gnirke A."/>
            <person name="Yurkov A.M."/>
            <person name="Nowrousian M."/>
            <person name="Sun S."/>
            <person name="Cuomo C.A."/>
            <person name="Heitman J."/>
        </authorList>
    </citation>
    <scope>NUCLEOTIDE SEQUENCE</scope>
    <source>
        <strain evidence="6">CBS 10737</strain>
    </source>
</reference>
<dbReference type="KEGG" id="kpin:30175344"/>
<dbReference type="PANTHER" id="PTHR16290">
    <property type="entry name" value="TRANSCRIPTION FACTOR SMIF DECAPPING ENZYME DCP1"/>
    <property type="match status" value="1"/>
</dbReference>
<keyword evidence="3" id="KW-0963">Cytoplasm</keyword>
<feature type="compositionally biased region" description="Pro residues" evidence="5">
    <location>
        <begin position="242"/>
        <end position="252"/>
    </location>
</feature>
<dbReference type="PANTHER" id="PTHR16290:SF0">
    <property type="entry name" value="DECAPPING PROTEIN 1, ISOFORM A"/>
    <property type="match status" value="1"/>
</dbReference>
<dbReference type="Proteomes" id="UP000094020">
    <property type="component" value="Chromosome 2"/>
</dbReference>
<evidence type="ECO:0000256" key="5">
    <source>
        <dbReference type="SAM" id="MobiDB-lite"/>
    </source>
</evidence>
<keyword evidence="4" id="KW-0507">mRNA processing</keyword>
<dbReference type="GO" id="GO:0006397">
    <property type="term" value="P:mRNA processing"/>
    <property type="evidence" value="ECO:0007669"/>
    <property type="project" value="UniProtKB-KW"/>
</dbReference>
<feature type="compositionally biased region" description="Low complexity" evidence="5">
    <location>
        <begin position="199"/>
        <end position="213"/>
    </location>
</feature>
<dbReference type="Gene3D" id="2.30.29.30">
    <property type="entry name" value="Pleckstrin-homology domain (PH domain)/Phosphotyrosine-binding domain (PTB)"/>
    <property type="match status" value="1"/>
</dbReference>
<comment type="subcellular location">
    <subcellularLocation>
        <location evidence="1">Cytoplasm</location>
    </subcellularLocation>
</comment>
<evidence type="ECO:0000313" key="6">
    <source>
        <dbReference type="EMBL" id="WWC68015.1"/>
    </source>
</evidence>
<dbReference type="GeneID" id="30175344"/>
<comment type="similarity">
    <text evidence="2">Belongs to the DCP1 family.</text>
</comment>
<gene>
    <name evidence="6" type="ORF">I206_101934</name>
</gene>
<dbReference type="GO" id="GO:0000932">
    <property type="term" value="C:P-body"/>
    <property type="evidence" value="ECO:0007669"/>
    <property type="project" value="TreeGrafter"/>
</dbReference>
<dbReference type="EMBL" id="CP144520">
    <property type="protein sequence ID" value="WWC68015.1"/>
    <property type="molecule type" value="Genomic_DNA"/>
</dbReference>
<name>A0AAJ8L316_9TREE</name>
<dbReference type="GO" id="GO:0031087">
    <property type="term" value="P:deadenylation-independent decapping of nuclear-transcribed mRNA"/>
    <property type="evidence" value="ECO:0007669"/>
    <property type="project" value="TreeGrafter"/>
</dbReference>
<dbReference type="InterPro" id="IPR010334">
    <property type="entry name" value="Dcp1"/>
</dbReference>
<feature type="region of interest" description="Disordered" evidence="5">
    <location>
        <begin position="179"/>
        <end position="310"/>
    </location>
</feature>
<dbReference type="RefSeq" id="XP_019008416.2">
    <property type="nucleotide sequence ID" value="XM_019158670.2"/>
</dbReference>
<evidence type="ECO:0000256" key="1">
    <source>
        <dbReference type="ARBA" id="ARBA00004496"/>
    </source>
</evidence>
<sequence>MSGQLNDEERALLEYRNSTNFRSVKRADPHVSEISDTSVYSVIYNYDEAGGSGQGKWEKQKQEGPLFVVHRDKSPEWSLYMLNRQGLKNPAIPLIPGEMKLTVIDQGMLQVARRGDKQRIGVWFSEGPEAVERFRQSILRICGEPSKRPDIPNVISSPAVSAVLPVQSEDGLSRLFAGLMKSPPVQSPPVQPAVPTPPTQNTSITTSTTNQPILTADTVQNPSAPAPDPASSDSATQTRLPTSPPPPPPRLASPPGQTADDLLMSILGLAPPPIPPPQQRQQQQQQQVSHPVEKGQPSPFSMPTAPDPPVPEIHQQAIHQFPPQHYQPYPPPTQGSHNIHHLATPPPHQQYVSPPPEGQFNVQQDHQQRYHKIGNASFAQTANMPSPIPTNAAIRSMSTSPAVSFHTPGTNSPSNGYKSNSESRGIMAEAIVDGIQRKEDQGVKIIGHAMGPEERKNEFKRRVTDLILSDESFVNEIWESYLDRMSRVAQGG</sequence>
<dbReference type="GO" id="GO:0008047">
    <property type="term" value="F:enzyme activator activity"/>
    <property type="evidence" value="ECO:0007669"/>
    <property type="project" value="InterPro"/>
</dbReference>
<reference evidence="6" key="1">
    <citation type="submission" date="2013-07" db="EMBL/GenBank/DDBJ databases">
        <authorList>
            <consortium name="The Broad Institute Genome Sequencing Platform"/>
            <person name="Cuomo C."/>
            <person name="Litvintseva A."/>
            <person name="Chen Y."/>
            <person name="Heitman J."/>
            <person name="Sun S."/>
            <person name="Springer D."/>
            <person name="Dromer F."/>
            <person name="Young S.K."/>
            <person name="Zeng Q."/>
            <person name="Gargeya S."/>
            <person name="Fitzgerald M."/>
            <person name="Abouelleil A."/>
            <person name="Alvarado L."/>
            <person name="Berlin A.M."/>
            <person name="Chapman S.B."/>
            <person name="Dewar J."/>
            <person name="Goldberg J."/>
            <person name="Griggs A."/>
            <person name="Gujja S."/>
            <person name="Hansen M."/>
            <person name="Howarth C."/>
            <person name="Imamovic A."/>
            <person name="Larimer J."/>
            <person name="McCowan C."/>
            <person name="Murphy C."/>
            <person name="Pearson M."/>
            <person name="Priest M."/>
            <person name="Roberts A."/>
            <person name="Saif S."/>
            <person name="Shea T."/>
            <person name="Sykes S."/>
            <person name="Wortman J."/>
            <person name="Nusbaum C."/>
            <person name="Birren B."/>
        </authorList>
    </citation>
    <scope>NUCLEOTIDE SEQUENCE</scope>
    <source>
        <strain evidence="6">CBS 10737</strain>
    </source>
</reference>
<evidence type="ECO:0000256" key="3">
    <source>
        <dbReference type="ARBA" id="ARBA00022490"/>
    </source>
</evidence>
<evidence type="ECO:0000256" key="4">
    <source>
        <dbReference type="ARBA" id="ARBA00022664"/>
    </source>
</evidence>
<dbReference type="GO" id="GO:0000290">
    <property type="term" value="P:deadenylation-dependent decapping of nuclear-transcribed mRNA"/>
    <property type="evidence" value="ECO:0007669"/>
    <property type="project" value="InterPro"/>
</dbReference>
<protein>
    <recommendedName>
        <fullName evidence="8">mRNA-decapping enzyme C-terminal domain-containing protein</fullName>
    </recommendedName>
</protein>
<evidence type="ECO:0000256" key="2">
    <source>
        <dbReference type="ARBA" id="ARBA00008778"/>
    </source>
</evidence>
<proteinExistence type="inferred from homology"/>
<feature type="region of interest" description="Disordered" evidence="5">
    <location>
        <begin position="399"/>
        <end position="422"/>
    </location>
</feature>
<dbReference type="GO" id="GO:0003729">
    <property type="term" value="F:mRNA binding"/>
    <property type="evidence" value="ECO:0007669"/>
    <property type="project" value="TreeGrafter"/>
</dbReference>
<dbReference type="Pfam" id="PF06058">
    <property type="entry name" value="DCP1"/>
    <property type="match status" value="1"/>
</dbReference>
<dbReference type="AlphaFoldDB" id="A0AAJ8L316"/>
<dbReference type="InterPro" id="IPR011993">
    <property type="entry name" value="PH-like_dom_sf"/>
</dbReference>
<evidence type="ECO:0008006" key="8">
    <source>
        <dbReference type="Google" id="ProtNLM"/>
    </source>
</evidence>